<dbReference type="RefSeq" id="WP_052000708.1">
    <property type="nucleotide sequence ID" value="NZ_BAVS01000027.1"/>
</dbReference>
<dbReference type="eggNOG" id="COG5298">
    <property type="taxonomic scope" value="Bacteria"/>
</dbReference>
<organism evidence="1 2">
    <name type="scientific">Gracilibacillus boraciitolerans JCM 21714</name>
    <dbReference type="NCBI Taxonomy" id="1298598"/>
    <lineage>
        <taxon>Bacteria</taxon>
        <taxon>Bacillati</taxon>
        <taxon>Bacillota</taxon>
        <taxon>Bacilli</taxon>
        <taxon>Bacillales</taxon>
        <taxon>Bacillaceae</taxon>
        <taxon>Gracilibacillus</taxon>
    </lineage>
</organism>
<proteinExistence type="predicted"/>
<dbReference type="EMBL" id="BAVS01000027">
    <property type="protein sequence ID" value="GAE94570.1"/>
    <property type="molecule type" value="Genomic_DNA"/>
</dbReference>
<keyword evidence="2" id="KW-1185">Reference proteome</keyword>
<dbReference type="AlphaFoldDB" id="W4VMF1"/>
<sequence>MDDKQLTNRNVELFPFIKEDKKQQTLVKVKKNNNTYPLMVKRNNHFYLATTNLFSPVSHFLADALHFYFSVEHDHVNKAMLRLEDIHPKLIGEDLMEIATYLKNKDIPYLVSVIPVYKNPKTKEEFHLSDNSKLVDVLQFMQNNGGSFVLHGYTDQYGNNPTGDGFEFWDKQHNQPIYFPPNQLEIIKSEKDFADSTEYKKYLEDKKKFETEYIKERIKKGMAELEKVQLYPIAFEAPHYAMSQNGYQVISDYFPFYIGQVQLSDQDWRVMTESPTISNPNFLNGMTLFPETVRYIEYNEPNSLAQIREHITETSIVRDGVISGFYHPFLGKDQLTELVSEFEKQSHIEWIDLQEIYNDAFPNKIKFQQSSDNDKKKAH</sequence>
<dbReference type="OrthoDB" id="2339428at2"/>
<gene>
    <name evidence="1" type="ORF">JCM21714_3740</name>
</gene>
<reference evidence="1 2" key="1">
    <citation type="journal article" date="2014" name="Genome Announc.">
        <title>Draft Genome Sequence of the Boron-Tolerant and Moderately Halotolerant Bacterium Gracilibacillus boraciitolerans JCM 21714T.</title>
        <authorList>
            <person name="Ahmed I."/>
            <person name="Oshima K."/>
            <person name="Suda W."/>
            <person name="Kitamura K."/>
            <person name="Iida T."/>
            <person name="Ohmori Y."/>
            <person name="Fujiwara T."/>
            <person name="Hattori M."/>
            <person name="Ohkuma M."/>
        </authorList>
    </citation>
    <scope>NUCLEOTIDE SEQUENCE [LARGE SCALE GENOMIC DNA]</scope>
    <source>
        <strain evidence="1 2">JCM 21714</strain>
    </source>
</reference>
<dbReference type="InterPro" id="IPR018763">
    <property type="entry name" value="DUF2334"/>
</dbReference>
<protein>
    <recommendedName>
        <fullName evidence="3">DUF2334 domain-containing protein</fullName>
    </recommendedName>
</protein>
<evidence type="ECO:0000313" key="1">
    <source>
        <dbReference type="EMBL" id="GAE94570.1"/>
    </source>
</evidence>
<name>W4VMF1_9BACI</name>
<accession>W4VMF1</accession>
<evidence type="ECO:0000313" key="2">
    <source>
        <dbReference type="Proteomes" id="UP000019102"/>
    </source>
</evidence>
<dbReference type="Pfam" id="PF10096">
    <property type="entry name" value="DUF2334"/>
    <property type="match status" value="1"/>
</dbReference>
<evidence type="ECO:0008006" key="3">
    <source>
        <dbReference type="Google" id="ProtNLM"/>
    </source>
</evidence>
<comment type="caution">
    <text evidence="1">The sequence shown here is derived from an EMBL/GenBank/DDBJ whole genome shotgun (WGS) entry which is preliminary data.</text>
</comment>
<dbReference type="Proteomes" id="UP000019102">
    <property type="component" value="Unassembled WGS sequence"/>
</dbReference>
<dbReference type="STRING" id="1298598.JCM21714_3740"/>
<dbReference type="CDD" id="cd10923">
    <property type="entry name" value="CE4_COG5298"/>
    <property type="match status" value="1"/>
</dbReference>